<reference evidence="2 3" key="1">
    <citation type="submission" date="2019-05" db="EMBL/GenBank/DDBJ databases">
        <title>Mikania micrantha, genome provides insights into the molecular mechanism of rapid growth.</title>
        <authorList>
            <person name="Liu B."/>
        </authorList>
    </citation>
    <scope>NUCLEOTIDE SEQUENCE [LARGE SCALE GENOMIC DNA]</scope>
    <source>
        <strain evidence="2">NLD-2019</strain>
        <tissue evidence="2">Leaf</tissue>
    </source>
</reference>
<dbReference type="OrthoDB" id="1917820at2759"/>
<dbReference type="AlphaFoldDB" id="A0A5N6MJN6"/>
<dbReference type="Pfam" id="PF13963">
    <property type="entry name" value="Transpos_assoc"/>
    <property type="match status" value="1"/>
</dbReference>
<dbReference type="Proteomes" id="UP000326396">
    <property type="component" value="Linkage Group LG5"/>
</dbReference>
<protein>
    <recommendedName>
        <fullName evidence="1">Transposase-associated domain-containing protein</fullName>
    </recommendedName>
</protein>
<dbReference type="InterPro" id="IPR029480">
    <property type="entry name" value="Transpos_assoc"/>
</dbReference>
<gene>
    <name evidence="2" type="ORF">E3N88_29596</name>
</gene>
<sequence length="472" mass="54469">MTPQWWIARGAGNCLRWKYRWVNILRLELYMTPQWWIARGAGNCLRWKYRWVNILRLELYMTPQWWIARGAGNCLRWKYRWVNILRLELYMTPQWWIARGAGNWLWWKHRNVKNDVHGCKDRGGLGIEQINLVANIRSIFNIHGIWEAIEPKTGTEVDKKKNNVAIALLYQAIPENMVLQIANLTSAKEIWEALKANGVNPCTVVGKLAKELYANNQLDLIIDLILREQMSSMSGRRFSSIGYEFLQEPDMRPTMEVVKKELEEMLEIEADSCLTTGISLSLKIYLQKLIFCLCGNKKAFYISAIISCEDFLANNSPSVSGEIASDCKAIKVHGEIAEPSRFVLVFMVRLPAIAQHVVNFCVCGERLAASKRCLWVNTHGETAREIKCPCYKCQNISYRDRATVQKHLCNEGFMLRYETWSEHGENYIREGEKDTSCLKLQAGTSFLTWKPLFNVCAAAYNYKHVYGLCIAA</sequence>
<proteinExistence type="predicted"/>
<feature type="domain" description="Transposase-associated" evidence="1">
    <location>
        <begin position="382"/>
        <end position="425"/>
    </location>
</feature>
<evidence type="ECO:0000313" key="2">
    <source>
        <dbReference type="EMBL" id="KAD3640373.1"/>
    </source>
</evidence>
<organism evidence="2 3">
    <name type="scientific">Mikania micrantha</name>
    <name type="common">bitter vine</name>
    <dbReference type="NCBI Taxonomy" id="192012"/>
    <lineage>
        <taxon>Eukaryota</taxon>
        <taxon>Viridiplantae</taxon>
        <taxon>Streptophyta</taxon>
        <taxon>Embryophyta</taxon>
        <taxon>Tracheophyta</taxon>
        <taxon>Spermatophyta</taxon>
        <taxon>Magnoliopsida</taxon>
        <taxon>eudicotyledons</taxon>
        <taxon>Gunneridae</taxon>
        <taxon>Pentapetalae</taxon>
        <taxon>asterids</taxon>
        <taxon>campanulids</taxon>
        <taxon>Asterales</taxon>
        <taxon>Asteraceae</taxon>
        <taxon>Asteroideae</taxon>
        <taxon>Heliantheae alliance</taxon>
        <taxon>Eupatorieae</taxon>
        <taxon>Mikania</taxon>
    </lineage>
</organism>
<evidence type="ECO:0000313" key="3">
    <source>
        <dbReference type="Proteomes" id="UP000326396"/>
    </source>
</evidence>
<comment type="caution">
    <text evidence="2">The sequence shown here is derived from an EMBL/GenBank/DDBJ whole genome shotgun (WGS) entry which is preliminary data.</text>
</comment>
<accession>A0A5N6MJN6</accession>
<name>A0A5N6MJN6_9ASTR</name>
<evidence type="ECO:0000259" key="1">
    <source>
        <dbReference type="Pfam" id="PF13963"/>
    </source>
</evidence>
<keyword evidence="3" id="KW-1185">Reference proteome</keyword>
<dbReference type="EMBL" id="SZYD01000015">
    <property type="protein sequence ID" value="KAD3640373.1"/>
    <property type="molecule type" value="Genomic_DNA"/>
</dbReference>